<dbReference type="Pfam" id="PF10975">
    <property type="entry name" value="DUF2802"/>
    <property type="match status" value="1"/>
</dbReference>
<sequence length="135" mass="15652">MWWEPALILAMVALMLAMVALLVAWMMWRLCQRKLDAMSRLMRELTRTRDSYRKQLEELQAANIGMGNKVTELGRQLGQLHEQQQELALKDPQGKLYSRAARMVQLGADVEEIMAECEMPRAEAELLLSLHRKQK</sequence>
<reference evidence="2" key="1">
    <citation type="submission" date="2015-09" db="EMBL/GenBank/DDBJ databases">
        <authorList>
            <person name="Shao Z."/>
            <person name="Wang L."/>
        </authorList>
    </citation>
    <scope>NUCLEOTIDE SEQUENCE [LARGE SCALE GENOMIC DNA]</scope>
    <source>
        <strain evidence="2">F13-1</strain>
    </source>
</reference>
<keyword evidence="2" id="KW-1185">Reference proteome</keyword>
<organism evidence="1 2">
    <name type="scientific">Zobellella denitrificans</name>
    <dbReference type="NCBI Taxonomy" id="347534"/>
    <lineage>
        <taxon>Bacteria</taxon>
        <taxon>Pseudomonadati</taxon>
        <taxon>Pseudomonadota</taxon>
        <taxon>Gammaproteobacteria</taxon>
        <taxon>Aeromonadales</taxon>
        <taxon>Aeromonadaceae</taxon>
        <taxon>Zobellella</taxon>
    </lineage>
</organism>
<name>A0A231MY87_9GAMM</name>
<accession>A0A231MY87</accession>
<evidence type="ECO:0000313" key="2">
    <source>
        <dbReference type="Proteomes" id="UP000217763"/>
    </source>
</evidence>
<dbReference type="AlphaFoldDB" id="A0A231MY87"/>
<dbReference type="Proteomes" id="UP000217763">
    <property type="component" value="Chromosome"/>
</dbReference>
<dbReference type="InterPro" id="IPR021244">
    <property type="entry name" value="DUF2802"/>
</dbReference>
<proteinExistence type="predicted"/>
<dbReference type="EMBL" id="CP012621">
    <property type="protein sequence ID" value="ATG73222.1"/>
    <property type="molecule type" value="Genomic_DNA"/>
</dbReference>
<protein>
    <submittedName>
        <fullName evidence="1">Uncharacterized protein</fullName>
    </submittedName>
</protein>
<evidence type="ECO:0000313" key="1">
    <source>
        <dbReference type="EMBL" id="ATG73222.1"/>
    </source>
</evidence>
<dbReference type="RefSeq" id="WP_094039857.1">
    <property type="nucleotide sequence ID" value="NZ_CP012621.1"/>
</dbReference>
<gene>
    <name evidence="1" type="ORF">AN401_04575</name>
</gene>
<dbReference type="KEGG" id="zdf:AN401_04575"/>
<dbReference type="OrthoDB" id="5600183at2"/>